<evidence type="ECO:0000313" key="2">
    <source>
        <dbReference type="Proteomes" id="UP000594034"/>
    </source>
</evidence>
<gene>
    <name evidence="1" type="ORF">FE240_03720</name>
</gene>
<dbReference type="InterPro" id="IPR021372">
    <property type="entry name" value="DUF2989"/>
</dbReference>
<dbReference type="AlphaFoldDB" id="A0A5J6WW08"/>
<dbReference type="PROSITE" id="PS51257">
    <property type="entry name" value="PROKAR_LIPOPROTEIN"/>
    <property type="match status" value="1"/>
</dbReference>
<proteinExistence type="predicted"/>
<reference evidence="1 2" key="1">
    <citation type="submission" date="2019-05" db="EMBL/GenBank/DDBJ databases">
        <title>OXA-830, a novel chromosomally encoded expanded-spectrum class D beta-lactamase in Aeromonas simiae.</title>
        <authorList>
            <person name="Zhou W."/>
            <person name="Chen Q."/>
        </authorList>
    </citation>
    <scope>NUCLEOTIDE SEQUENCE [LARGE SCALE GENOMIC DNA]</scope>
    <source>
        <strain evidence="1 2">A6</strain>
    </source>
</reference>
<accession>A0A5J6WW08</accession>
<dbReference type="RefSeq" id="WP_193003425.1">
    <property type="nucleotide sequence ID" value="NZ_CP040449.1"/>
</dbReference>
<dbReference type="KEGG" id="asim:FE240_03720"/>
<dbReference type="Proteomes" id="UP000594034">
    <property type="component" value="Chromosome"/>
</dbReference>
<organism evidence="1 2">
    <name type="scientific">Aeromonas simiae</name>
    <dbReference type="NCBI Taxonomy" id="218936"/>
    <lineage>
        <taxon>Bacteria</taxon>
        <taxon>Pseudomonadati</taxon>
        <taxon>Pseudomonadota</taxon>
        <taxon>Gammaproteobacteria</taxon>
        <taxon>Aeromonadales</taxon>
        <taxon>Aeromonadaceae</taxon>
        <taxon>Aeromonas</taxon>
    </lineage>
</organism>
<name>A0A5J6WW08_9GAMM</name>
<keyword evidence="2" id="KW-1185">Reference proteome</keyword>
<dbReference type="EMBL" id="CP040449">
    <property type="protein sequence ID" value="QFI53883.1"/>
    <property type="molecule type" value="Genomic_DNA"/>
</dbReference>
<evidence type="ECO:0000313" key="1">
    <source>
        <dbReference type="EMBL" id="QFI53883.1"/>
    </source>
</evidence>
<dbReference type="Pfam" id="PF11207">
    <property type="entry name" value="DUF2989"/>
    <property type="match status" value="1"/>
</dbReference>
<sequence length="263" mass="29817">MSLRPALLLSPLVLLLACGDDDRLHNICTNHPTLCQDLVDDGWCRQERSTVIRARYALQQKKGELEQYQLMHELEGYLRCIEHATRIEYKVAKEKKSARVEGMLAAGAELERLDAQTRGSNNPWLQLWHWTNNGDEEARHGFLAHEGSPQLEHPELQAALAGIYARVDPAKAIGLLQHALSLYQPDDPVNVQLFASLSTLYMGQRDYKQAYLWARVSEAFHGPQLDTGRLNRYAALSQAQQERLDEQAKEIAAALRAGHYRPE</sequence>
<dbReference type="SUPFAM" id="SSF81901">
    <property type="entry name" value="HCP-like"/>
    <property type="match status" value="1"/>
</dbReference>
<protein>
    <submittedName>
        <fullName evidence="1">DUF2989 domain-containing protein</fullName>
    </submittedName>
</protein>